<sequence length="100" mass="10500">MSTNSSFHQGCYYYYSSSTSFYFASDDQNPPPHSPKTIPVPIDSPSDNETLARIPVHLPPSVASAAAAAAKIQAAYRGHLVRSLVGTIRAVDSEAGGSSG</sequence>
<dbReference type="EMBL" id="CAJEUB010000008">
    <property type="protein sequence ID" value="CAD1845909.1"/>
    <property type="molecule type" value="Genomic_DNA"/>
</dbReference>
<feature type="region of interest" description="Disordered" evidence="1">
    <location>
        <begin position="25"/>
        <end position="46"/>
    </location>
</feature>
<name>A0A6V7QRU9_ANACO</name>
<organism evidence="2">
    <name type="scientific">Ananas comosus var. bracteatus</name>
    <name type="common">red pineapple</name>
    <dbReference type="NCBI Taxonomy" id="296719"/>
    <lineage>
        <taxon>Eukaryota</taxon>
        <taxon>Viridiplantae</taxon>
        <taxon>Streptophyta</taxon>
        <taxon>Embryophyta</taxon>
        <taxon>Tracheophyta</taxon>
        <taxon>Spermatophyta</taxon>
        <taxon>Magnoliopsida</taxon>
        <taxon>Liliopsida</taxon>
        <taxon>Poales</taxon>
        <taxon>Bromeliaceae</taxon>
        <taxon>Bromelioideae</taxon>
        <taxon>Ananas</taxon>
    </lineage>
</organism>
<reference evidence="2" key="1">
    <citation type="submission" date="2020-07" db="EMBL/GenBank/DDBJ databases">
        <authorList>
            <person name="Lin J."/>
        </authorList>
    </citation>
    <scope>NUCLEOTIDE SEQUENCE</scope>
</reference>
<dbReference type="AlphaFoldDB" id="A0A6V7QRU9"/>
<evidence type="ECO:0000313" key="2">
    <source>
        <dbReference type="EMBL" id="CAD1845909.1"/>
    </source>
</evidence>
<gene>
    <name evidence="2" type="ORF">CB5_LOCUS29120</name>
</gene>
<accession>A0A6V7QRU9</accession>
<dbReference type="Pfam" id="PF00612">
    <property type="entry name" value="IQ"/>
    <property type="match status" value="1"/>
</dbReference>
<protein>
    <submittedName>
        <fullName evidence="2">Uncharacterized protein</fullName>
    </submittedName>
</protein>
<proteinExistence type="predicted"/>
<dbReference type="PROSITE" id="PS50096">
    <property type="entry name" value="IQ"/>
    <property type="match status" value="1"/>
</dbReference>
<dbReference type="InterPro" id="IPR000048">
    <property type="entry name" value="IQ_motif_EF-hand-BS"/>
</dbReference>
<evidence type="ECO:0000256" key="1">
    <source>
        <dbReference type="SAM" id="MobiDB-lite"/>
    </source>
</evidence>